<evidence type="ECO:0000313" key="1">
    <source>
        <dbReference type="EMBL" id="KAG9334068.1"/>
    </source>
</evidence>
<reference evidence="1" key="1">
    <citation type="thesis" date="2021" institute="BYU ScholarsArchive" country="Provo, UT, USA">
        <title>Applications of and Algorithms for Genome Assembly and Genomic Analyses with an Emphasis on Marine Teleosts.</title>
        <authorList>
            <person name="Pickett B.D."/>
        </authorList>
    </citation>
    <scope>NUCLEOTIDE SEQUENCE</scope>
    <source>
        <strain evidence="1">HI-2016</strain>
    </source>
</reference>
<dbReference type="AlphaFoldDB" id="A0A8T2N8F7"/>
<sequence length="137" mass="15172">MATLISEGQSGSISQKVGFQKTTGGTNAWKHIGKRPSCCLRAVQCFLWALQCFLLAVQCFLRAVQCFLWALQCFLLAVQCFLRAVQCFLWAVQCFLWALQCFLFTGSLGCLPALQHNPIVNPAVPCTLSPHHTYSGL</sequence>
<proteinExistence type="predicted"/>
<gene>
    <name evidence="1" type="ORF">JZ751_009160</name>
</gene>
<dbReference type="EMBL" id="JAFBMS010000164">
    <property type="protein sequence ID" value="KAG9334068.1"/>
    <property type="molecule type" value="Genomic_DNA"/>
</dbReference>
<keyword evidence="2" id="KW-1185">Reference proteome</keyword>
<name>A0A8T2N8F7_9TELE</name>
<accession>A0A8T2N8F7</accession>
<comment type="caution">
    <text evidence="1">The sequence shown here is derived from an EMBL/GenBank/DDBJ whole genome shotgun (WGS) entry which is preliminary data.</text>
</comment>
<dbReference type="Proteomes" id="UP000824540">
    <property type="component" value="Unassembled WGS sequence"/>
</dbReference>
<organism evidence="1 2">
    <name type="scientific">Albula glossodonta</name>
    <name type="common">roundjaw bonefish</name>
    <dbReference type="NCBI Taxonomy" id="121402"/>
    <lineage>
        <taxon>Eukaryota</taxon>
        <taxon>Metazoa</taxon>
        <taxon>Chordata</taxon>
        <taxon>Craniata</taxon>
        <taxon>Vertebrata</taxon>
        <taxon>Euteleostomi</taxon>
        <taxon>Actinopterygii</taxon>
        <taxon>Neopterygii</taxon>
        <taxon>Teleostei</taxon>
        <taxon>Albuliformes</taxon>
        <taxon>Albulidae</taxon>
        <taxon>Albula</taxon>
    </lineage>
</organism>
<protein>
    <submittedName>
        <fullName evidence="1">Uncharacterized protein</fullName>
    </submittedName>
</protein>
<evidence type="ECO:0000313" key="2">
    <source>
        <dbReference type="Proteomes" id="UP000824540"/>
    </source>
</evidence>